<dbReference type="AlphaFoldDB" id="A0A563U493"/>
<name>A0A563U493_9SPHI</name>
<reference evidence="2 3" key="1">
    <citation type="submission" date="2019-07" db="EMBL/GenBank/DDBJ databases">
        <authorList>
            <person name="Kim J."/>
        </authorList>
    </citation>
    <scope>NUCLEOTIDE SEQUENCE [LARGE SCALE GENOMIC DNA]</scope>
    <source>
        <strain evidence="2 3">MJ1a</strain>
    </source>
</reference>
<accession>A0A563U493</accession>
<comment type="caution">
    <text evidence="2">The sequence shown here is derived from an EMBL/GenBank/DDBJ whole genome shotgun (WGS) entry which is preliminary data.</text>
</comment>
<protein>
    <submittedName>
        <fullName evidence="2">Uncharacterized protein</fullName>
    </submittedName>
</protein>
<keyword evidence="1" id="KW-0472">Membrane</keyword>
<dbReference type="EMBL" id="VOEI01000003">
    <property type="protein sequence ID" value="TWR26170.1"/>
    <property type="molecule type" value="Genomic_DNA"/>
</dbReference>
<evidence type="ECO:0000256" key="1">
    <source>
        <dbReference type="SAM" id="Phobius"/>
    </source>
</evidence>
<keyword evidence="1" id="KW-0812">Transmembrane</keyword>
<gene>
    <name evidence="2" type="ORF">FPZ42_11120</name>
</gene>
<keyword evidence="1" id="KW-1133">Transmembrane helix</keyword>
<dbReference type="OrthoDB" id="9850756at2"/>
<dbReference type="RefSeq" id="WP_146271335.1">
    <property type="nucleotide sequence ID" value="NZ_VOEI01000003.1"/>
</dbReference>
<feature type="transmembrane region" description="Helical" evidence="1">
    <location>
        <begin position="12"/>
        <end position="34"/>
    </location>
</feature>
<evidence type="ECO:0000313" key="2">
    <source>
        <dbReference type="EMBL" id="TWR26170.1"/>
    </source>
</evidence>
<keyword evidence="3" id="KW-1185">Reference proteome</keyword>
<organism evidence="2 3">
    <name type="scientific">Mucilaginibacter achroorhodeus</name>
    <dbReference type="NCBI Taxonomy" id="2599294"/>
    <lineage>
        <taxon>Bacteria</taxon>
        <taxon>Pseudomonadati</taxon>
        <taxon>Bacteroidota</taxon>
        <taxon>Sphingobacteriia</taxon>
        <taxon>Sphingobacteriales</taxon>
        <taxon>Sphingobacteriaceae</taxon>
        <taxon>Mucilaginibacter</taxon>
    </lineage>
</organism>
<dbReference type="Proteomes" id="UP000318010">
    <property type="component" value="Unassembled WGS sequence"/>
</dbReference>
<proteinExistence type="predicted"/>
<sequence length="109" mass="12227">MITTLHDRYLLLRIALGIIIIAAISCKVVAPLALHLKPFIKEFSTGSQEDSTEKKAEQTTSEKENFFDMVKAYCSPVISGTQLVHLTAYNNNYKTSYFNSITIPPPDIF</sequence>
<evidence type="ECO:0000313" key="3">
    <source>
        <dbReference type="Proteomes" id="UP000318010"/>
    </source>
</evidence>